<name>A0A0E9SV02_ANGAN</name>
<sequence>MHLCSILQQDTAKKISASYLVYQLCHEFLVVCSQRRPKNKK</sequence>
<dbReference type="AlphaFoldDB" id="A0A0E9SV02"/>
<evidence type="ECO:0000313" key="1">
    <source>
        <dbReference type="EMBL" id="JAH45131.1"/>
    </source>
</evidence>
<organism evidence="1">
    <name type="scientific">Anguilla anguilla</name>
    <name type="common">European freshwater eel</name>
    <name type="synonym">Muraena anguilla</name>
    <dbReference type="NCBI Taxonomy" id="7936"/>
    <lineage>
        <taxon>Eukaryota</taxon>
        <taxon>Metazoa</taxon>
        <taxon>Chordata</taxon>
        <taxon>Craniata</taxon>
        <taxon>Vertebrata</taxon>
        <taxon>Euteleostomi</taxon>
        <taxon>Actinopterygii</taxon>
        <taxon>Neopterygii</taxon>
        <taxon>Teleostei</taxon>
        <taxon>Anguilliformes</taxon>
        <taxon>Anguillidae</taxon>
        <taxon>Anguilla</taxon>
    </lineage>
</organism>
<accession>A0A0E9SV02</accession>
<reference evidence="1" key="1">
    <citation type="submission" date="2014-11" db="EMBL/GenBank/DDBJ databases">
        <authorList>
            <person name="Amaro Gonzalez C."/>
        </authorList>
    </citation>
    <scope>NUCLEOTIDE SEQUENCE</scope>
</reference>
<protein>
    <submittedName>
        <fullName evidence="1">Uncharacterized protein</fullName>
    </submittedName>
</protein>
<dbReference type="EMBL" id="GBXM01063446">
    <property type="protein sequence ID" value="JAH45131.1"/>
    <property type="molecule type" value="Transcribed_RNA"/>
</dbReference>
<proteinExistence type="predicted"/>
<reference evidence="1" key="2">
    <citation type="journal article" date="2015" name="Fish Shellfish Immunol.">
        <title>Early steps in the European eel (Anguilla anguilla)-Vibrio vulnificus interaction in the gills: Role of the RtxA13 toxin.</title>
        <authorList>
            <person name="Callol A."/>
            <person name="Pajuelo D."/>
            <person name="Ebbesson L."/>
            <person name="Teles M."/>
            <person name="MacKenzie S."/>
            <person name="Amaro C."/>
        </authorList>
    </citation>
    <scope>NUCLEOTIDE SEQUENCE</scope>
</reference>